<dbReference type="PANTHER" id="PTHR10907">
    <property type="entry name" value="REGUCALCIN"/>
    <property type="match status" value="1"/>
</dbReference>
<dbReference type="Pfam" id="PF08450">
    <property type="entry name" value="SGL"/>
    <property type="match status" value="1"/>
</dbReference>
<dbReference type="Gene3D" id="2.120.10.30">
    <property type="entry name" value="TolB, C-terminal domain"/>
    <property type="match status" value="1"/>
</dbReference>
<dbReference type="RefSeq" id="WP_382409082.1">
    <property type="nucleotide sequence ID" value="NZ_JBHSGU010000005.1"/>
</dbReference>
<evidence type="ECO:0000313" key="4">
    <source>
        <dbReference type="Proteomes" id="UP001595897"/>
    </source>
</evidence>
<dbReference type="PANTHER" id="PTHR10907:SF47">
    <property type="entry name" value="REGUCALCIN"/>
    <property type="match status" value="1"/>
</dbReference>
<keyword evidence="4" id="KW-1185">Reference proteome</keyword>
<sequence length="300" mass="33113">MEFTCIHRVTIDDVSCELGEGPIWHPVRGSWCWFDILSNCLYEYQLFSSNVAKLSQHPLPFSASAMAVCSNGQLLVALESCLASYCLETKKFTPLKELKLAEGFRTNEGGIGPNGDFWFSSMEKKPSKPNGELFSIDSNMQLANRFSGIGIANTMVFDKVRQRYYVSDSMKQQMFVCDAQATQIVLDNVFFDASNTPFTPDGGALDSNGNLWVALWGGHRVICLSPEGQQVHEIKLPVPQPTSCCFGGPNGKHLFITSARQGLSADELKEYPLSGSSFIIELDVEGEVLPMIELNLKNAS</sequence>
<reference evidence="4" key="1">
    <citation type="journal article" date="2019" name="Int. J. Syst. Evol. Microbiol.">
        <title>The Global Catalogue of Microorganisms (GCM) 10K type strain sequencing project: providing services to taxonomists for standard genome sequencing and annotation.</title>
        <authorList>
            <consortium name="The Broad Institute Genomics Platform"/>
            <consortium name="The Broad Institute Genome Sequencing Center for Infectious Disease"/>
            <person name="Wu L."/>
            <person name="Ma J."/>
        </authorList>
    </citation>
    <scope>NUCLEOTIDE SEQUENCE [LARGE SCALE GENOMIC DNA]</scope>
    <source>
        <strain evidence="4">KACC 12507</strain>
    </source>
</reference>
<comment type="similarity">
    <text evidence="1">Belongs to the SMP-30/CGR1 family.</text>
</comment>
<accession>A0ABV9LWS7</accession>
<gene>
    <name evidence="3" type="ORF">ACFO4O_12655</name>
</gene>
<dbReference type="EMBL" id="JBHSGU010000005">
    <property type="protein sequence ID" value="MFC4701016.1"/>
    <property type="molecule type" value="Genomic_DNA"/>
</dbReference>
<dbReference type="Proteomes" id="UP001595897">
    <property type="component" value="Unassembled WGS sequence"/>
</dbReference>
<dbReference type="InterPro" id="IPR011042">
    <property type="entry name" value="6-blade_b-propeller_TolB-like"/>
</dbReference>
<dbReference type="InterPro" id="IPR005511">
    <property type="entry name" value="SMP-30"/>
</dbReference>
<evidence type="ECO:0000259" key="2">
    <source>
        <dbReference type="Pfam" id="PF08450"/>
    </source>
</evidence>
<proteinExistence type="inferred from homology"/>
<dbReference type="PRINTS" id="PR01790">
    <property type="entry name" value="SMP30FAMILY"/>
</dbReference>
<protein>
    <submittedName>
        <fullName evidence="3">SMP-30/gluconolactonase/LRE family protein</fullName>
    </submittedName>
</protein>
<name>A0ABV9LWS7_9ALTE</name>
<dbReference type="SUPFAM" id="SSF63829">
    <property type="entry name" value="Calcium-dependent phosphotriesterase"/>
    <property type="match status" value="1"/>
</dbReference>
<comment type="caution">
    <text evidence="3">The sequence shown here is derived from an EMBL/GenBank/DDBJ whole genome shotgun (WGS) entry which is preliminary data.</text>
</comment>
<evidence type="ECO:0000256" key="1">
    <source>
        <dbReference type="ARBA" id="ARBA00008853"/>
    </source>
</evidence>
<feature type="domain" description="SMP-30/Gluconolactonase/LRE-like region" evidence="2">
    <location>
        <begin position="18"/>
        <end position="260"/>
    </location>
</feature>
<organism evidence="3 4">
    <name type="scientific">Glaciecola siphonariae</name>
    <dbReference type="NCBI Taxonomy" id="521012"/>
    <lineage>
        <taxon>Bacteria</taxon>
        <taxon>Pseudomonadati</taxon>
        <taxon>Pseudomonadota</taxon>
        <taxon>Gammaproteobacteria</taxon>
        <taxon>Alteromonadales</taxon>
        <taxon>Alteromonadaceae</taxon>
        <taxon>Glaciecola</taxon>
    </lineage>
</organism>
<dbReference type="InterPro" id="IPR013658">
    <property type="entry name" value="SGL"/>
</dbReference>
<evidence type="ECO:0000313" key="3">
    <source>
        <dbReference type="EMBL" id="MFC4701016.1"/>
    </source>
</evidence>